<evidence type="ECO:0000256" key="1">
    <source>
        <dbReference type="SAM" id="MobiDB-lite"/>
    </source>
</evidence>
<dbReference type="Proteomes" id="UP000807025">
    <property type="component" value="Unassembled WGS sequence"/>
</dbReference>
<evidence type="ECO:0000313" key="3">
    <source>
        <dbReference type="Proteomes" id="UP000807025"/>
    </source>
</evidence>
<sequence length="567" mass="61051">MSAIIAYDVSSQQAVTTTFTELQQQLLAQVTASTGLTWFMENQKEMYTFAKRASNRKFKQEIEAKWLITWTLSTLKEKTDKLVREFFDNPRTKTACTIAKATWELQKQQQSEGGQADQSGMDSRKKEERVAEAKDTMEVDGTAPLGMPKAPAPKEKGKGNATGMATSGAGKAMEEITECKIVAPKKCATVKLKSMVSSETDEAGEAGPLVAGPSNPEPSSDEDEEFPELSDDDEESNTGKQWNPCWQAKPRKGSMALLKVEIMERNMHGTTCLLSLGLTNGEFELGCRHCLKADIPCQRLARNLPHLPNVQTEGGGCTSAGRVASVRAGDKSVDGRHGLTNRRVGLRVEQRSEPAYQAGGSAENRTLVSEWAQRHSITPIAPTVTEPAEPAPAAPSSLPLLLPDMPPPPSAVLPPHTPLPALHHALLPSQGPTSPSTPPPCLLSPTHSPSLAYDLPTAPLPPGPSQVQATSEDVNMDLASSPAVAALIITVQELTPYGNTTLANLSHALAQLQVPPPWMTRAQSATLTETLRQSTRLASWTPMPDDSKAAKQKATKSALTKTKRLKK</sequence>
<feature type="region of interest" description="Disordered" evidence="1">
    <location>
        <begin position="107"/>
        <end position="166"/>
    </location>
</feature>
<keyword evidence="3" id="KW-1185">Reference proteome</keyword>
<evidence type="ECO:0000313" key="2">
    <source>
        <dbReference type="EMBL" id="KAF9491578.1"/>
    </source>
</evidence>
<proteinExistence type="predicted"/>
<feature type="compositionally biased region" description="Basic and acidic residues" evidence="1">
    <location>
        <begin position="122"/>
        <end position="137"/>
    </location>
</feature>
<protein>
    <submittedName>
        <fullName evidence="2">Uncharacterized protein</fullName>
    </submittedName>
</protein>
<feature type="region of interest" description="Disordered" evidence="1">
    <location>
        <begin position="426"/>
        <end position="450"/>
    </location>
</feature>
<comment type="caution">
    <text evidence="2">The sequence shown here is derived from an EMBL/GenBank/DDBJ whole genome shotgun (WGS) entry which is preliminary data.</text>
</comment>
<dbReference type="EMBL" id="MU154616">
    <property type="protein sequence ID" value="KAF9491578.1"/>
    <property type="molecule type" value="Genomic_DNA"/>
</dbReference>
<name>A0A9P5ZR04_PLEER</name>
<feature type="region of interest" description="Disordered" evidence="1">
    <location>
        <begin position="539"/>
        <end position="567"/>
    </location>
</feature>
<organism evidence="2 3">
    <name type="scientific">Pleurotus eryngii</name>
    <name type="common">Boletus of the steppes</name>
    <dbReference type="NCBI Taxonomy" id="5323"/>
    <lineage>
        <taxon>Eukaryota</taxon>
        <taxon>Fungi</taxon>
        <taxon>Dikarya</taxon>
        <taxon>Basidiomycota</taxon>
        <taxon>Agaricomycotina</taxon>
        <taxon>Agaricomycetes</taxon>
        <taxon>Agaricomycetidae</taxon>
        <taxon>Agaricales</taxon>
        <taxon>Pleurotineae</taxon>
        <taxon>Pleurotaceae</taxon>
        <taxon>Pleurotus</taxon>
    </lineage>
</organism>
<feature type="compositionally biased region" description="Polar residues" evidence="1">
    <location>
        <begin position="107"/>
        <end position="121"/>
    </location>
</feature>
<accession>A0A9P5ZR04</accession>
<feature type="region of interest" description="Disordered" evidence="1">
    <location>
        <begin position="198"/>
        <end position="247"/>
    </location>
</feature>
<feature type="compositionally biased region" description="Acidic residues" evidence="1">
    <location>
        <begin position="219"/>
        <end position="236"/>
    </location>
</feature>
<gene>
    <name evidence="2" type="ORF">BDN71DRAFT_1579358</name>
</gene>
<reference evidence="2" key="1">
    <citation type="submission" date="2020-11" db="EMBL/GenBank/DDBJ databases">
        <authorList>
            <consortium name="DOE Joint Genome Institute"/>
            <person name="Ahrendt S."/>
            <person name="Riley R."/>
            <person name="Andreopoulos W."/>
            <person name="Labutti K."/>
            <person name="Pangilinan J."/>
            <person name="Ruiz-Duenas F.J."/>
            <person name="Barrasa J.M."/>
            <person name="Sanchez-Garcia M."/>
            <person name="Camarero S."/>
            <person name="Miyauchi S."/>
            <person name="Serrano A."/>
            <person name="Linde D."/>
            <person name="Babiker R."/>
            <person name="Drula E."/>
            <person name="Ayuso-Fernandez I."/>
            <person name="Pacheco R."/>
            <person name="Padilla G."/>
            <person name="Ferreira P."/>
            <person name="Barriuso J."/>
            <person name="Kellner H."/>
            <person name="Castanera R."/>
            <person name="Alfaro M."/>
            <person name="Ramirez L."/>
            <person name="Pisabarro A.G."/>
            <person name="Kuo A."/>
            <person name="Tritt A."/>
            <person name="Lipzen A."/>
            <person name="He G."/>
            <person name="Yan M."/>
            <person name="Ng V."/>
            <person name="Cullen D."/>
            <person name="Martin F."/>
            <person name="Rosso M.-N."/>
            <person name="Henrissat B."/>
            <person name="Hibbett D."/>
            <person name="Martinez A.T."/>
            <person name="Grigoriev I.V."/>
        </authorList>
    </citation>
    <scope>NUCLEOTIDE SEQUENCE</scope>
    <source>
        <strain evidence="2">ATCC 90797</strain>
    </source>
</reference>
<dbReference type="AlphaFoldDB" id="A0A9P5ZR04"/>